<sequence>HPPPSQDARWRTAGPAAAARTSAAAGHEEDASWRTAGPAAAARAGAVAGHEGEGLALVDRGSVLCANPTCRFLVHTDSCFGGYCCRRCHWIHETGHTDHHDRHGCRCQRQPAGPGAPRAAPMPPHEVYSLFGSI</sequence>
<evidence type="ECO:0000313" key="2">
    <source>
        <dbReference type="EMBL" id="CAK0848507.1"/>
    </source>
</evidence>
<gene>
    <name evidence="2" type="ORF">PCOR1329_LOCUS41430</name>
</gene>
<feature type="non-terminal residue" evidence="2">
    <location>
        <position position="1"/>
    </location>
</feature>
<evidence type="ECO:0000256" key="1">
    <source>
        <dbReference type="SAM" id="MobiDB-lite"/>
    </source>
</evidence>
<organism evidence="2 3">
    <name type="scientific">Prorocentrum cordatum</name>
    <dbReference type="NCBI Taxonomy" id="2364126"/>
    <lineage>
        <taxon>Eukaryota</taxon>
        <taxon>Sar</taxon>
        <taxon>Alveolata</taxon>
        <taxon>Dinophyceae</taxon>
        <taxon>Prorocentrales</taxon>
        <taxon>Prorocentraceae</taxon>
        <taxon>Prorocentrum</taxon>
    </lineage>
</organism>
<proteinExistence type="predicted"/>
<name>A0ABN9TQT3_9DINO</name>
<dbReference type="Proteomes" id="UP001189429">
    <property type="component" value="Unassembled WGS sequence"/>
</dbReference>
<protein>
    <submittedName>
        <fullName evidence="2">Uncharacterized protein</fullName>
    </submittedName>
</protein>
<evidence type="ECO:0000313" key="3">
    <source>
        <dbReference type="Proteomes" id="UP001189429"/>
    </source>
</evidence>
<feature type="region of interest" description="Disordered" evidence="1">
    <location>
        <begin position="1"/>
        <end position="38"/>
    </location>
</feature>
<accession>A0ABN9TQT3</accession>
<keyword evidence="3" id="KW-1185">Reference proteome</keyword>
<dbReference type="EMBL" id="CAUYUJ010014983">
    <property type="protein sequence ID" value="CAK0848507.1"/>
    <property type="molecule type" value="Genomic_DNA"/>
</dbReference>
<reference evidence="2" key="1">
    <citation type="submission" date="2023-10" db="EMBL/GenBank/DDBJ databases">
        <authorList>
            <person name="Chen Y."/>
            <person name="Shah S."/>
            <person name="Dougan E. K."/>
            <person name="Thang M."/>
            <person name="Chan C."/>
        </authorList>
    </citation>
    <scope>NUCLEOTIDE SEQUENCE [LARGE SCALE GENOMIC DNA]</scope>
</reference>
<comment type="caution">
    <text evidence="2">The sequence shown here is derived from an EMBL/GenBank/DDBJ whole genome shotgun (WGS) entry which is preliminary data.</text>
</comment>
<feature type="compositionally biased region" description="Low complexity" evidence="1">
    <location>
        <begin position="11"/>
        <end position="25"/>
    </location>
</feature>